<dbReference type="GO" id="GO:0008260">
    <property type="term" value="F:succinyl-CoA:3-oxo-acid CoA-transferase activity"/>
    <property type="evidence" value="ECO:0007669"/>
    <property type="project" value="UniProtKB-EC"/>
</dbReference>
<dbReference type="Pfam" id="PF01144">
    <property type="entry name" value="CoA_trans"/>
    <property type="match status" value="1"/>
</dbReference>
<dbReference type="EC" id="2.8.3.5" evidence="3"/>
<dbReference type="InterPro" id="IPR004165">
    <property type="entry name" value="CoA_trans_fam_I"/>
</dbReference>
<comment type="similarity">
    <text evidence="1">Belongs to the 3-oxoacid CoA-transferase subunit B family.</text>
</comment>
<evidence type="ECO:0000313" key="3">
    <source>
        <dbReference type="EMBL" id="ADE57333.1"/>
    </source>
</evidence>
<evidence type="ECO:0000256" key="2">
    <source>
        <dbReference type="ARBA" id="ARBA00022679"/>
    </source>
</evidence>
<sequence length="233" mass="24626">MLPELDEKIVRERIAKRIALDFDNGAVVNLGIGIPTLVSDYIPDNVRVIMQTENGVVGAGPSPEEPDLRFIGAGGRGLSLIDGSSIVASEVSFGLIRGGHLDATVLGALEVDQEGNLANWWIPGKLVPGMGGAMDLVTGARAVYVATTHTDKKGRPKLVKKCSLPLTGAGVVSTIVTEYCVVRKQSGRMVLTEIAPGVNLEELLANTGMELEVSSDLCLMKGTEEEVCEEASK</sequence>
<protein>
    <submittedName>
        <fullName evidence="3">3-oxoacid CoA-transferase, B subunit</fullName>
        <ecNumber evidence="3">2.8.3.5</ecNumber>
    </submittedName>
</protein>
<dbReference type="NCBIfam" id="TIGR02428">
    <property type="entry name" value="pcaJ_scoB_fam"/>
    <property type="match status" value="1"/>
</dbReference>
<proteinExistence type="inferred from homology"/>
<dbReference type="HOGENOM" id="CLU_019942_4_1_0"/>
<dbReference type="STRING" id="572547.Amico_1211"/>
<accession>D5EFK1</accession>
<dbReference type="AlphaFoldDB" id="D5EFK1"/>
<gene>
    <name evidence="3" type="ordered locus">Amico_1211</name>
</gene>
<dbReference type="KEGG" id="aco:Amico_1211"/>
<dbReference type="EMBL" id="CP001997">
    <property type="protein sequence ID" value="ADE57333.1"/>
    <property type="molecule type" value="Genomic_DNA"/>
</dbReference>
<dbReference type="OrthoDB" id="9778604at2"/>
<dbReference type="RefSeq" id="WP_013048596.1">
    <property type="nucleotide sequence ID" value="NC_014011.1"/>
</dbReference>
<name>D5EFK1_AMICL</name>
<dbReference type="InterPro" id="IPR037171">
    <property type="entry name" value="NagB/RpiA_transferase-like"/>
</dbReference>
<organism evidence="3 4">
    <name type="scientific">Aminobacterium colombiense (strain DSM 12261 / ALA-1)</name>
    <dbReference type="NCBI Taxonomy" id="572547"/>
    <lineage>
        <taxon>Bacteria</taxon>
        <taxon>Thermotogati</taxon>
        <taxon>Synergistota</taxon>
        <taxon>Synergistia</taxon>
        <taxon>Synergistales</taxon>
        <taxon>Aminobacteriaceae</taxon>
        <taxon>Aminobacterium</taxon>
    </lineage>
</organism>
<evidence type="ECO:0000313" key="4">
    <source>
        <dbReference type="Proteomes" id="UP000002366"/>
    </source>
</evidence>
<evidence type="ECO:0000256" key="1">
    <source>
        <dbReference type="ARBA" id="ARBA00007047"/>
    </source>
</evidence>
<dbReference type="InterPro" id="IPR012791">
    <property type="entry name" value="3-oxoacid_CoA-transf_B"/>
</dbReference>
<keyword evidence="2 3" id="KW-0808">Transferase</keyword>
<dbReference type="Gene3D" id="3.40.1080.10">
    <property type="entry name" value="Glutaconate Coenzyme A-transferase"/>
    <property type="match status" value="1"/>
</dbReference>
<reference evidence="3 4" key="1">
    <citation type="journal article" date="2010" name="Stand. Genomic Sci.">
        <title>Complete genome sequence of Aminobacterium colombiense type strain (ALA-1).</title>
        <authorList>
            <person name="Chertkov O."/>
            <person name="Sikorski J."/>
            <person name="Brambilla E."/>
            <person name="Lapidus A."/>
            <person name="Copeland A."/>
            <person name="Glavina Del Rio T."/>
            <person name="Nolan M."/>
            <person name="Lucas S."/>
            <person name="Tice H."/>
            <person name="Cheng J.F."/>
            <person name="Han C."/>
            <person name="Detter J.C."/>
            <person name="Bruce D."/>
            <person name="Tapia R."/>
            <person name="Goodwin L."/>
            <person name="Pitluck S."/>
            <person name="Liolios K."/>
            <person name="Ivanova N."/>
            <person name="Mavromatis K."/>
            <person name="Ovchinnikova G."/>
            <person name="Pati A."/>
            <person name="Chen A."/>
            <person name="Palaniappan K."/>
            <person name="Land M."/>
            <person name="Hauser L."/>
            <person name="Chang Y.J."/>
            <person name="Jeffries C.D."/>
            <person name="Spring S."/>
            <person name="Rohde M."/>
            <person name="Goker M."/>
            <person name="Bristow J."/>
            <person name="Eisen J.A."/>
            <person name="Markowitz V."/>
            <person name="Hugenholtz P."/>
            <person name="Kyrpides N.C."/>
            <person name="Klenk H.P."/>
        </authorList>
    </citation>
    <scope>NUCLEOTIDE SEQUENCE [LARGE SCALE GENOMIC DNA]</scope>
    <source>
        <strain evidence="4">DSM 12261 / ALA-1</strain>
    </source>
</reference>
<dbReference type="SMART" id="SM00882">
    <property type="entry name" value="CoA_trans"/>
    <property type="match status" value="1"/>
</dbReference>
<dbReference type="eggNOG" id="COG2057">
    <property type="taxonomic scope" value="Bacteria"/>
</dbReference>
<keyword evidence="4" id="KW-1185">Reference proteome</keyword>
<dbReference type="Proteomes" id="UP000002366">
    <property type="component" value="Chromosome"/>
</dbReference>
<dbReference type="PANTHER" id="PTHR13707">
    <property type="entry name" value="KETOACID-COENZYME A TRANSFERASE"/>
    <property type="match status" value="1"/>
</dbReference>
<dbReference type="PANTHER" id="PTHR13707:SF60">
    <property type="entry name" value="ACETATE COA-TRANSFERASE SUBUNIT ALPHA"/>
    <property type="match status" value="1"/>
</dbReference>
<dbReference type="SUPFAM" id="SSF100950">
    <property type="entry name" value="NagB/RpiA/CoA transferase-like"/>
    <property type="match status" value="1"/>
</dbReference>